<evidence type="ECO:0000256" key="4">
    <source>
        <dbReference type="ARBA" id="ARBA00022729"/>
    </source>
</evidence>
<evidence type="ECO:0000256" key="9">
    <source>
        <dbReference type="PIRSR" id="PIRSR611150-2"/>
    </source>
</evidence>
<dbReference type="GO" id="GO:0016052">
    <property type="term" value="P:carbohydrate catabolic process"/>
    <property type="evidence" value="ECO:0007669"/>
    <property type="project" value="TreeGrafter"/>
</dbReference>
<dbReference type="SUPFAM" id="SSF53474">
    <property type="entry name" value="alpha/beta-Hydrolases"/>
    <property type="match status" value="1"/>
</dbReference>
<keyword evidence="3" id="KW-0719">Serine esterase</keyword>
<dbReference type="SMART" id="SM01110">
    <property type="entry name" value="Cutinase"/>
    <property type="match status" value="1"/>
</dbReference>
<gene>
    <name evidence="10" type="ORF">RCC_08421</name>
</gene>
<comment type="catalytic activity">
    <reaction evidence="7">
        <text>cutin + H2O = cutin monomers.</text>
        <dbReference type="EC" id="3.1.1.74"/>
    </reaction>
</comment>
<feature type="active site" description="Proton donor/acceptor" evidence="8">
    <location>
        <position position="135"/>
    </location>
</feature>
<comment type="similarity">
    <text evidence="1">Belongs to the cutinase family.</text>
</comment>
<reference evidence="10 11" key="1">
    <citation type="submission" date="2016-03" db="EMBL/GenBank/DDBJ databases">
        <authorList>
            <person name="Ploux O."/>
        </authorList>
    </citation>
    <scope>NUCLEOTIDE SEQUENCE [LARGE SCALE GENOMIC DNA]</scope>
    <source>
        <strain evidence="10 11">URUG2</strain>
    </source>
</reference>
<sequence length="154" mass="14895">MGTIIGPPLADALAAGLGDDRVTAEGVDYPASAAGNANMGATGGAAMASQAGNILSSCPDTKLVLAGYSQGAMAVHNALSAQGLDGSKVAAVVAFGDPFNGQDFEGVDASKVMEFCGSSDFLCSRGGSNGSGSSHLSYGGDAEAAAEFIVGVVG</sequence>
<proteinExistence type="inferred from homology"/>
<evidence type="ECO:0000313" key="11">
    <source>
        <dbReference type="Proteomes" id="UP000225277"/>
    </source>
</evidence>
<evidence type="ECO:0000256" key="8">
    <source>
        <dbReference type="PIRSR" id="PIRSR611150-1"/>
    </source>
</evidence>
<dbReference type="EC" id="3.1.1.74" evidence="2"/>
<organism evidence="10 11">
    <name type="scientific">Ramularia collo-cygni</name>
    <dbReference type="NCBI Taxonomy" id="112498"/>
    <lineage>
        <taxon>Eukaryota</taxon>
        <taxon>Fungi</taxon>
        <taxon>Dikarya</taxon>
        <taxon>Ascomycota</taxon>
        <taxon>Pezizomycotina</taxon>
        <taxon>Dothideomycetes</taxon>
        <taxon>Dothideomycetidae</taxon>
        <taxon>Mycosphaerellales</taxon>
        <taxon>Mycosphaerellaceae</taxon>
        <taxon>Ramularia</taxon>
    </lineage>
</organism>
<dbReference type="PANTHER" id="PTHR48250:SF2">
    <property type="entry name" value="CUTINASE"/>
    <property type="match status" value="1"/>
</dbReference>
<feature type="active site" description="Nucleophile" evidence="8">
    <location>
        <position position="69"/>
    </location>
</feature>
<dbReference type="GO" id="GO:0005576">
    <property type="term" value="C:extracellular region"/>
    <property type="evidence" value="ECO:0007669"/>
    <property type="project" value="InterPro"/>
</dbReference>
<feature type="disulfide bond" evidence="9">
    <location>
        <begin position="116"/>
        <end position="123"/>
    </location>
</feature>
<dbReference type="GO" id="GO:0050525">
    <property type="term" value="F:cutinase activity"/>
    <property type="evidence" value="ECO:0007669"/>
    <property type="project" value="UniProtKB-EC"/>
</dbReference>
<evidence type="ECO:0000256" key="3">
    <source>
        <dbReference type="ARBA" id="ARBA00022487"/>
    </source>
</evidence>
<evidence type="ECO:0000256" key="1">
    <source>
        <dbReference type="ARBA" id="ARBA00007534"/>
    </source>
</evidence>
<dbReference type="EMBL" id="FJUY01000014">
    <property type="protein sequence ID" value="CZT22716.1"/>
    <property type="molecule type" value="Genomic_DNA"/>
</dbReference>
<dbReference type="Pfam" id="PF01083">
    <property type="entry name" value="Cutinase"/>
    <property type="match status" value="1"/>
</dbReference>
<evidence type="ECO:0000256" key="2">
    <source>
        <dbReference type="ARBA" id="ARBA00013095"/>
    </source>
</evidence>
<evidence type="ECO:0000313" key="10">
    <source>
        <dbReference type="EMBL" id="CZT22716.1"/>
    </source>
</evidence>
<dbReference type="InterPro" id="IPR011150">
    <property type="entry name" value="Cutinase_monf"/>
</dbReference>
<protein>
    <recommendedName>
        <fullName evidence="2">cutinase</fullName>
        <ecNumber evidence="2">3.1.1.74</ecNumber>
    </recommendedName>
</protein>
<dbReference type="Gene3D" id="3.40.50.1820">
    <property type="entry name" value="alpha/beta hydrolase"/>
    <property type="match status" value="1"/>
</dbReference>
<evidence type="ECO:0000256" key="5">
    <source>
        <dbReference type="ARBA" id="ARBA00022801"/>
    </source>
</evidence>
<dbReference type="STRING" id="112498.A0A2D3V029"/>
<dbReference type="PANTHER" id="PTHR48250">
    <property type="entry name" value="CUTINASE 2-RELATED"/>
    <property type="match status" value="1"/>
</dbReference>
<evidence type="ECO:0000256" key="6">
    <source>
        <dbReference type="ARBA" id="ARBA00023157"/>
    </source>
</evidence>
<dbReference type="GeneID" id="35603517"/>
<keyword evidence="11" id="KW-1185">Reference proteome</keyword>
<keyword evidence="5" id="KW-0378">Hydrolase</keyword>
<dbReference type="RefSeq" id="XP_023629440.1">
    <property type="nucleotide sequence ID" value="XM_023773672.1"/>
</dbReference>
<dbReference type="PRINTS" id="PR00129">
    <property type="entry name" value="CUTINASE"/>
</dbReference>
<dbReference type="OrthoDB" id="2975078at2759"/>
<dbReference type="InterPro" id="IPR029058">
    <property type="entry name" value="AB_hydrolase_fold"/>
</dbReference>
<keyword evidence="4" id="KW-0732">Signal</keyword>
<accession>A0A2D3V029</accession>
<feature type="active site" evidence="8">
    <location>
        <position position="120"/>
    </location>
</feature>
<dbReference type="AlphaFoldDB" id="A0A2D3V029"/>
<name>A0A2D3V029_9PEZI</name>
<keyword evidence="6 9" id="KW-1015">Disulfide bond</keyword>
<dbReference type="InterPro" id="IPR000675">
    <property type="entry name" value="Cutinase/axe"/>
</dbReference>
<dbReference type="Proteomes" id="UP000225277">
    <property type="component" value="Unassembled WGS sequence"/>
</dbReference>
<evidence type="ECO:0000256" key="7">
    <source>
        <dbReference type="ARBA" id="ARBA00034045"/>
    </source>
</evidence>